<dbReference type="EMBL" id="CP019628">
    <property type="protein sequence ID" value="AQQ00532.1"/>
    <property type="molecule type" value="Genomic_DNA"/>
</dbReference>
<accession>A0A1Q2GZH4</accession>
<dbReference type="PANTHER" id="PTHR37166">
    <property type="entry name" value="PROTEIN FLAG"/>
    <property type="match status" value="1"/>
</dbReference>
<dbReference type="InterPro" id="IPR035924">
    <property type="entry name" value="FlaG-like_sf"/>
</dbReference>
<dbReference type="PANTHER" id="PTHR37166:SF1">
    <property type="entry name" value="PROTEIN FLAG"/>
    <property type="match status" value="1"/>
</dbReference>
<evidence type="ECO:0000256" key="1">
    <source>
        <dbReference type="SAM" id="MobiDB-lite"/>
    </source>
</evidence>
<name>A0A1Q2GZH4_9GAMM</name>
<dbReference type="InterPro" id="IPR005186">
    <property type="entry name" value="FlaG"/>
</dbReference>
<dbReference type="Gene3D" id="3.30.160.170">
    <property type="entry name" value="FlaG-like"/>
    <property type="match status" value="1"/>
</dbReference>
<feature type="compositionally biased region" description="Polar residues" evidence="1">
    <location>
        <begin position="28"/>
        <end position="52"/>
    </location>
</feature>
<dbReference type="STRING" id="247523.B0W48_12405"/>
<keyword evidence="2" id="KW-0969">Cilium</keyword>
<keyword evidence="2" id="KW-0966">Cell projection</keyword>
<evidence type="ECO:0000313" key="3">
    <source>
        <dbReference type="Proteomes" id="UP000188243"/>
    </source>
</evidence>
<dbReference type="KEGG" id="paln:B0W48_12405"/>
<dbReference type="RefSeq" id="WP_077537220.1">
    <property type="nucleotide sequence ID" value="NZ_CP019628.1"/>
</dbReference>
<sequence length="127" mass="14141">METSNVPSQINIINHKDISSQSANQVSLYNNSGKQNDTVEQINQTQTASNDDLSPEKLEKVAQQLQTFMSDMNRSLEFHVDEDSGRNVIKVIDKESGDLVKQYPSEEVLQIVSNLAEATGVLVDFKV</sequence>
<dbReference type="Proteomes" id="UP000188243">
    <property type="component" value="Chromosome"/>
</dbReference>
<dbReference type="AlphaFoldDB" id="A0A1Q2GZH4"/>
<evidence type="ECO:0000313" key="2">
    <source>
        <dbReference type="EMBL" id="AQQ00532.1"/>
    </source>
</evidence>
<gene>
    <name evidence="2" type="ORF">B0W48_12405</name>
</gene>
<proteinExistence type="predicted"/>
<dbReference type="SUPFAM" id="SSF160214">
    <property type="entry name" value="FlaG-like"/>
    <property type="match status" value="1"/>
</dbReference>
<organism evidence="2 3">
    <name type="scientific">Pseudoalteromonas aliena</name>
    <dbReference type="NCBI Taxonomy" id="247523"/>
    <lineage>
        <taxon>Bacteria</taxon>
        <taxon>Pseudomonadati</taxon>
        <taxon>Pseudomonadota</taxon>
        <taxon>Gammaproteobacteria</taxon>
        <taxon>Alteromonadales</taxon>
        <taxon>Pseudoalteromonadaceae</taxon>
        <taxon>Pseudoalteromonas</taxon>
    </lineage>
</organism>
<keyword evidence="2" id="KW-0282">Flagellum</keyword>
<protein>
    <submittedName>
        <fullName evidence="2">Flagellar biosynthesis protein FlaG</fullName>
    </submittedName>
</protein>
<reference evidence="2 3" key="1">
    <citation type="submission" date="2017-02" db="EMBL/GenBank/DDBJ databases">
        <title>Complete genome sequence of the cold-active Pseudoalteromonas aliena strain EH1 isolated from Arctic seawater.</title>
        <authorList>
            <person name="Kim E."/>
            <person name="Heo E."/>
            <person name="Kim H."/>
            <person name="Kim D."/>
        </authorList>
    </citation>
    <scope>NUCLEOTIDE SEQUENCE [LARGE SCALE GENOMIC DNA]</scope>
    <source>
        <strain evidence="2 3">EH1</strain>
    </source>
</reference>
<feature type="region of interest" description="Disordered" evidence="1">
    <location>
        <begin position="28"/>
        <end position="54"/>
    </location>
</feature>
<dbReference type="Pfam" id="PF03646">
    <property type="entry name" value="FlaG"/>
    <property type="match status" value="1"/>
</dbReference>